<sequence length="58" mass="6663">MTYTYTDQQLSELNRGKNVYSVNPEYAKRKENRTAIVTEKPNHKLKKGEVNTFTTLGG</sequence>
<dbReference type="EMBL" id="RJOO01000004">
    <property type="protein sequence ID" value="RSJ22671.1"/>
    <property type="molecule type" value="Genomic_DNA"/>
</dbReference>
<gene>
    <name evidence="1" type="ORF">D8827_07185</name>
</gene>
<protein>
    <submittedName>
        <fullName evidence="1">Uncharacterized protein</fullName>
    </submittedName>
</protein>
<evidence type="ECO:0000313" key="1">
    <source>
        <dbReference type="EMBL" id="RSJ22671.1"/>
    </source>
</evidence>
<evidence type="ECO:0000313" key="2">
    <source>
        <dbReference type="Proteomes" id="UP000267137"/>
    </source>
</evidence>
<proteinExistence type="predicted"/>
<reference evidence="1 2" key="1">
    <citation type="submission" date="2018-11" db="EMBL/GenBank/DDBJ databases">
        <title>Species Designations Belie Phenotypic and Genotypic Heterogeneity in Oral Streptococci.</title>
        <authorList>
            <person name="Velsko I."/>
        </authorList>
    </citation>
    <scope>NUCLEOTIDE SEQUENCE [LARGE SCALE GENOMIC DNA]</scope>
    <source>
        <strain evidence="1 2">KLC02</strain>
    </source>
</reference>
<organism evidence="1 2">
    <name type="scientific">Streptococcus intermedius</name>
    <dbReference type="NCBI Taxonomy" id="1338"/>
    <lineage>
        <taxon>Bacteria</taxon>
        <taxon>Bacillati</taxon>
        <taxon>Bacillota</taxon>
        <taxon>Bacilli</taxon>
        <taxon>Lactobacillales</taxon>
        <taxon>Streptococcaceae</taxon>
        <taxon>Streptococcus</taxon>
        <taxon>Streptococcus anginosus group</taxon>
    </lineage>
</organism>
<name>A0AAE8G2K4_STRIT</name>
<comment type="caution">
    <text evidence="1">The sequence shown here is derived from an EMBL/GenBank/DDBJ whole genome shotgun (WGS) entry which is preliminary data.</text>
</comment>
<dbReference type="AlphaFoldDB" id="A0AAE8G2K4"/>
<dbReference type="RefSeq" id="WP_235046643.1">
    <property type="nucleotide sequence ID" value="NZ_BHYT01000011.1"/>
</dbReference>
<accession>A0AAE8G2K4</accession>
<dbReference type="Proteomes" id="UP000267137">
    <property type="component" value="Unassembled WGS sequence"/>
</dbReference>